<dbReference type="SMART" id="SM00406">
    <property type="entry name" value="IGv"/>
    <property type="match status" value="1"/>
</dbReference>
<dbReference type="Proteomes" id="UP000770717">
    <property type="component" value="Unassembled WGS sequence"/>
</dbReference>
<evidence type="ECO:0000256" key="3">
    <source>
        <dbReference type="ARBA" id="ARBA00023130"/>
    </source>
</evidence>
<dbReference type="OrthoDB" id="8947657at2759"/>
<dbReference type="EMBL" id="WNTK01055678">
    <property type="protein sequence ID" value="KAG9460583.1"/>
    <property type="molecule type" value="Genomic_DNA"/>
</dbReference>
<dbReference type="InterPro" id="IPR013783">
    <property type="entry name" value="Ig-like_fold"/>
</dbReference>
<comment type="caution">
    <text evidence="8">The sequence shown here is derived from an EMBL/GenBank/DDBJ whole genome shotgun (WGS) entry which is preliminary data.</text>
</comment>
<reference evidence="8" key="1">
    <citation type="thesis" date="2020" institute="ProQuest LLC" country="789 East Eisenhower Parkway, Ann Arbor, MI, USA">
        <title>Comparative Genomics and Chromosome Evolution.</title>
        <authorList>
            <person name="Mudd A.B."/>
        </authorList>
    </citation>
    <scope>NUCLEOTIDE SEQUENCE</scope>
    <source>
        <strain evidence="8">HN-11 Male</strain>
        <tissue evidence="8">Kidney and liver</tissue>
    </source>
</reference>
<feature type="domain" description="Ig-like" evidence="7">
    <location>
        <begin position="5"/>
        <end position="104"/>
    </location>
</feature>
<keyword evidence="4" id="KW-0675">Receptor</keyword>
<dbReference type="InterPro" id="IPR003599">
    <property type="entry name" value="Ig_sub"/>
</dbReference>
<evidence type="ECO:0000313" key="8">
    <source>
        <dbReference type="EMBL" id="KAG9460583.1"/>
    </source>
</evidence>
<dbReference type="InterPro" id="IPR051006">
    <property type="entry name" value="TCR_variable_domain"/>
</dbReference>
<dbReference type="SUPFAM" id="SSF48726">
    <property type="entry name" value="Immunoglobulin"/>
    <property type="match status" value="1"/>
</dbReference>
<keyword evidence="6" id="KW-1279">T cell receptor</keyword>
<organism evidence="8 9">
    <name type="scientific">Eleutherodactylus coqui</name>
    <name type="common">Puerto Rican coqui</name>
    <dbReference type="NCBI Taxonomy" id="57060"/>
    <lineage>
        <taxon>Eukaryota</taxon>
        <taxon>Metazoa</taxon>
        <taxon>Chordata</taxon>
        <taxon>Craniata</taxon>
        <taxon>Vertebrata</taxon>
        <taxon>Euteleostomi</taxon>
        <taxon>Amphibia</taxon>
        <taxon>Batrachia</taxon>
        <taxon>Anura</taxon>
        <taxon>Neobatrachia</taxon>
        <taxon>Hyloidea</taxon>
        <taxon>Eleutherodactylidae</taxon>
        <taxon>Eleutherodactylinae</taxon>
        <taxon>Eleutherodactylus</taxon>
        <taxon>Eleutherodactylus</taxon>
    </lineage>
</organism>
<dbReference type="Gene3D" id="2.60.40.10">
    <property type="entry name" value="Immunoglobulins"/>
    <property type="match status" value="1"/>
</dbReference>
<dbReference type="AlphaFoldDB" id="A0A8J6E7E0"/>
<dbReference type="PROSITE" id="PS50835">
    <property type="entry name" value="IG_LIKE"/>
    <property type="match status" value="1"/>
</dbReference>
<gene>
    <name evidence="8" type="ORF">GDO78_020836</name>
</gene>
<dbReference type="InterPro" id="IPR036179">
    <property type="entry name" value="Ig-like_dom_sf"/>
</dbReference>
<feature type="non-terminal residue" evidence="8">
    <location>
        <position position="1"/>
    </location>
</feature>
<keyword evidence="1" id="KW-0732">Signal</keyword>
<proteinExistence type="predicted"/>
<accession>A0A8J6E7E0</accession>
<dbReference type="Pfam" id="PF07686">
    <property type="entry name" value="V-set"/>
    <property type="match status" value="1"/>
</dbReference>
<sequence length="112" mass="12651">GTCNEEVKQTPPILTAYQGHTAAMSCVYTNAALNSLQWFKQILGKGLVRLGIVITDNQNVTENRYVFTLNKNKKLSTMHITNLEVEDSATYWCGHEAQKQKDVDYCAKTFTF</sequence>
<evidence type="ECO:0000256" key="5">
    <source>
        <dbReference type="ARBA" id="ARBA00023319"/>
    </source>
</evidence>
<protein>
    <recommendedName>
        <fullName evidence="7">Ig-like domain-containing protein</fullName>
    </recommendedName>
</protein>
<evidence type="ECO:0000256" key="4">
    <source>
        <dbReference type="ARBA" id="ARBA00023170"/>
    </source>
</evidence>
<keyword evidence="9" id="KW-1185">Reference proteome</keyword>
<evidence type="ECO:0000256" key="1">
    <source>
        <dbReference type="ARBA" id="ARBA00022729"/>
    </source>
</evidence>
<evidence type="ECO:0000313" key="9">
    <source>
        <dbReference type="Proteomes" id="UP000770717"/>
    </source>
</evidence>
<dbReference type="PANTHER" id="PTHR19343:SF13">
    <property type="entry name" value="T CELL RECEPTOR ALPHA VARIABLE 21"/>
    <property type="match status" value="1"/>
</dbReference>
<dbReference type="GO" id="GO:0002250">
    <property type="term" value="P:adaptive immune response"/>
    <property type="evidence" value="ECO:0007669"/>
    <property type="project" value="UniProtKB-KW"/>
</dbReference>
<keyword evidence="3" id="KW-1064">Adaptive immunity</keyword>
<keyword evidence="5" id="KW-0393">Immunoglobulin domain</keyword>
<evidence type="ECO:0000256" key="2">
    <source>
        <dbReference type="ARBA" id="ARBA00022859"/>
    </source>
</evidence>
<evidence type="ECO:0000256" key="6">
    <source>
        <dbReference type="ARBA" id="ARBA00043266"/>
    </source>
</evidence>
<name>A0A8J6E7E0_ELECQ</name>
<dbReference type="InterPro" id="IPR013106">
    <property type="entry name" value="Ig_V-set"/>
</dbReference>
<keyword evidence="2" id="KW-0391">Immunity</keyword>
<dbReference type="GO" id="GO:0042101">
    <property type="term" value="C:T cell receptor complex"/>
    <property type="evidence" value="ECO:0007669"/>
    <property type="project" value="UniProtKB-KW"/>
</dbReference>
<dbReference type="InterPro" id="IPR007110">
    <property type="entry name" value="Ig-like_dom"/>
</dbReference>
<dbReference type="GO" id="GO:0042605">
    <property type="term" value="F:peptide antigen binding"/>
    <property type="evidence" value="ECO:0007669"/>
    <property type="project" value="TreeGrafter"/>
</dbReference>
<dbReference type="SMART" id="SM00409">
    <property type="entry name" value="IG"/>
    <property type="match status" value="1"/>
</dbReference>
<dbReference type="PANTHER" id="PTHR19343">
    <property type="entry name" value="T CELL RECEPTOR ALPHA VARIABLE 1-2"/>
    <property type="match status" value="1"/>
</dbReference>
<evidence type="ECO:0000259" key="7">
    <source>
        <dbReference type="PROSITE" id="PS50835"/>
    </source>
</evidence>